<evidence type="ECO:0000313" key="8">
    <source>
        <dbReference type="EMBL" id="HIU30229.1"/>
    </source>
</evidence>
<keyword evidence="5" id="KW-0472">Membrane</keyword>
<dbReference type="InterPro" id="IPR041033">
    <property type="entry name" value="SpaA_PFL_dom_1"/>
</dbReference>
<evidence type="ECO:0000259" key="7">
    <source>
        <dbReference type="PROSITE" id="PS50847"/>
    </source>
</evidence>
<feature type="transmembrane region" description="Helical" evidence="5">
    <location>
        <begin position="542"/>
        <end position="560"/>
    </location>
</feature>
<dbReference type="AlphaFoldDB" id="A0A9D1I8L6"/>
<dbReference type="EMBL" id="DVMM01000176">
    <property type="protein sequence ID" value="HIU30229.1"/>
    <property type="molecule type" value="Genomic_DNA"/>
</dbReference>
<protein>
    <submittedName>
        <fullName evidence="8">Isopeptide-forming domain-containing fimbrial protein</fullName>
    </submittedName>
</protein>
<comment type="caution">
    <text evidence="8">The sequence shown here is derived from an EMBL/GenBank/DDBJ whole genome shotgun (WGS) entry which is preliminary data.</text>
</comment>
<evidence type="ECO:0000256" key="4">
    <source>
        <dbReference type="ARBA" id="ARBA00023088"/>
    </source>
</evidence>
<accession>A0A9D1I8L6</accession>
<keyword evidence="5" id="KW-0812">Transmembrane</keyword>
<reference evidence="8" key="2">
    <citation type="journal article" date="2021" name="PeerJ">
        <title>Extensive microbial diversity within the chicken gut microbiome revealed by metagenomics and culture.</title>
        <authorList>
            <person name="Gilroy R."/>
            <person name="Ravi A."/>
            <person name="Getino M."/>
            <person name="Pursley I."/>
            <person name="Horton D.L."/>
            <person name="Alikhan N.F."/>
            <person name="Baker D."/>
            <person name="Gharbi K."/>
            <person name="Hall N."/>
            <person name="Watson M."/>
            <person name="Adriaenssens E.M."/>
            <person name="Foster-Nyarko E."/>
            <person name="Jarju S."/>
            <person name="Secka A."/>
            <person name="Antonio M."/>
            <person name="Oren A."/>
            <person name="Chaudhuri R.R."/>
            <person name="La Ragione R."/>
            <person name="Hildebrand F."/>
            <person name="Pallen M.J."/>
        </authorList>
    </citation>
    <scope>NUCLEOTIDE SEQUENCE</scope>
    <source>
        <strain evidence="8">CHK195-4489</strain>
    </source>
</reference>
<dbReference type="NCBIfam" id="TIGR01167">
    <property type="entry name" value="LPXTG_anchor"/>
    <property type="match status" value="1"/>
</dbReference>
<organism evidence="8 9">
    <name type="scientific">Candidatus Egerieisoma faecipullorum</name>
    <dbReference type="NCBI Taxonomy" id="2840963"/>
    <lineage>
        <taxon>Bacteria</taxon>
        <taxon>Bacillati</taxon>
        <taxon>Bacillota</taxon>
        <taxon>Clostridia</taxon>
        <taxon>Eubacteriales</taxon>
        <taxon>Clostridiaceae</taxon>
        <taxon>Clostridiaceae incertae sedis</taxon>
        <taxon>Candidatus Egerieisoma</taxon>
    </lineage>
</organism>
<dbReference type="InterPro" id="IPR019931">
    <property type="entry name" value="LPXTG_anchor"/>
</dbReference>
<feature type="chain" id="PRO_5038854867" evidence="6">
    <location>
        <begin position="27"/>
        <end position="569"/>
    </location>
</feature>
<dbReference type="Gene3D" id="2.60.40.740">
    <property type="match status" value="1"/>
</dbReference>
<evidence type="ECO:0000256" key="1">
    <source>
        <dbReference type="ARBA" id="ARBA00022512"/>
    </source>
</evidence>
<dbReference type="NCBIfam" id="TIGR04226">
    <property type="entry name" value="RrgB_K2N_iso_D2"/>
    <property type="match status" value="1"/>
</dbReference>
<evidence type="ECO:0000313" key="9">
    <source>
        <dbReference type="Proteomes" id="UP000824089"/>
    </source>
</evidence>
<dbReference type="Gene3D" id="2.60.40.10">
    <property type="entry name" value="Immunoglobulins"/>
    <property type="match status" value="1"/>
</dbReference>
<dbReference type="PROSITE" id="PS50847">
    <property type="entry name" value="GRAM_POS_ANCHORING"/>
    <property type="match status" value="1"/>
</dbReference>
<dbReference type="Pfam" id="PF00746">
    <property type="entry name" value="Gram_pos_anchor"/>
    <property type="match status" value="1"/>
</dbReference>
<dbReference type="InterPro" id="IPR026466">
    <property type="entry name" value="Fim_isopep_form_D2_dom"/>
</dbReference>
<dbReference type="InterPro" id="IPR013783">
    <property type="entry name" value="Ig-like_fold"/>
</dbReference>
<dbReference type="Pfam" id="PF17802">
    <property type="entry name" value="SpaA"/>
    <property type="match status" value="1"/>
</dbReference>
<keyword evidence="2" id="KW-0964">Secreted</keyword>
<name>A0A9D1I8L6_9CLOT</name>
<keyword evidence="3 6" id="KW-0732">Signal</keyword>
<keyword evidence="4" id="KW-0572">Peptidoglycan-anchor</keyword>
<feature type="domain" description="Gram-positive cocci surface proteins LPxTG" evidence="7">
    <location>
        <begin position="532"/>
        <end position="569"/>
    </location>
</feature>
<keyword evidence="5" id="KW-1133">Transmembrane helix</keyword>
<feature type="signal peptide" evidence="6">
    <location>
        <begin position="1"/>
        <end position="26"/>
    </location>
</feature>
<evidence type="ECO:0000256" key="6">
    <source>
        <dbReference type="SAM" id="SignalP"/>
    </source>
</evidence>
<evidence type="ECO:0000256" key="5">
    <source>
        <dbReference type="SAM" id="Phobius"/>
    </source>
</evidence>
<reference evidence="8" key="1">
    <citation type="submission" date="2020-10" db="EMBL/GenBank/DDBJ databases">
        <authorList>
            <person name="Gilroy R."/>
        </authorList>
    </citation>
    <scope>NUCLEOTIDE SEQUENCE</scope>
    <source>
        <strain evidence="8">CHK195-4489</strain>
    </source>
</reference>
<evidence type="ECO:0000256" key="2">
    <source>
        <dbReference type="ARBA" id="ARBA00022525"/>
    </source>
</evidence>
<dbReference type="Proteomes" id="UP000824089">
    <property type="component" value="Unassembled WGS sequence"/>
</dbReference>
<evidence type="ECO:0000256" key="3">
    <source>
        <dbReference type="ARBA" id="ARBA00022729"/>
    </source>
</evidence>
<proteinExistence type="predicted"/>
<keyword evidence="1" id="KW-0134">Cell wall</keyword>
<gene>
    <name evidence="8" type="ORF">IAD50_08040</name>
</gene>
<sequence length="569" mass="61143">MKNTKKAAVLLLSLFLALITAVPVFAQEGTYSITIENEASGHIYEAYQIFAGRLSTDDEGNVILSDITWGTGVNGEALLTALQAADAEKYGSCATAAEAAESIGATSADAEAFADIAENYLTGTKAESTAGDGSYVISGLDAGYYLVMDQEDSLEGAGSSYTAYILQVLGNVTMQPKDTDIPTLEKKVWEDDDADSSSGYGNGYYEAADHTIGDVIPFKLIGSIPDMTDYDSYTYRFHDTQSAGLTLHGNSFEVYLVDDLNAELDALTPLNNEGNRYYTVNTDPGNGETFTVSFSNLKTVPDVADYTHIVVAYTAELNENAKTGQKEGNPNEVYLEFSNNPNGEGFGRTEKQYVVVFTYTLNGLKYDGNFDSYEKEARLAGAKFVLLNSTQNKAALVAFGGTFIEWVDLPGNAESYADVTLEEWNNMYADAGRDVVLTSSSIGIVRISGLDDDEYYLLEIEAPAGYNMLKAPVKVSITSVLQHVNFYGSNQDQILTDLYAIVNDDAENPMHCTMLGGGTVTVPLANFSGTTLPETGGIGTTFFFAAGGVLAVGAGILLVVRKRVKSENK</sequence>